<keyword evidence="2" id="KW-1185">Reference proteome</keyword>
<proteinExistence type="predicted"/>
<gene>
    <name evidence="1" type="ORF">RND71_025060</name>
</gene>
<protein>
    <submittedName>
        <fullName evidence="1">Uncharacterized protein</fullName>
    </submittedName>
</protein>
<accession>A0AAE1RRS5</accession>
<name>A0AAE1RRS5_9SOLA</name>
<organism evidence="1 2">
    <name type="scientific">Anisodus tanguticus</name>
    <dbReference type="NCBI Taxonomy" id="243964"/>
    <lineage>
        <taxon>Eukaryota</taxon>
        <taxon>Viridiplantae</taxon>
        <taxon>Streptophyta</taxon>
        <taxon>Embryophyta</taxon>
        <taxon>Tracheophyta</taxon>
        <taxon>Spermatophyta</taxon>
        <taxon>Magnoliopsida</taxon>
        <taxon>eudicotyledons</taxon>
        <taxon>Gunneridae</taxon>
        <taxon>Pentapetalae</taxon>
        <taxon>asterids</taxon>
        <taxon>lamiids</taxon>
        <taxon>Solanales</taxon>
        <taxon>Solanaceae</taxon>
        <taxon>Solanoideae</taxon>
        <taxon>Hyoscyameae</taxon>
        <taxon>Anisodus</taxon>
    </lineage>
</organism>
<sequence length="115" mass="13429">MDTLVKYQKINGQKINKEKSVEYLHHYVSQTLSARSFGYIEDWLSEWYARASSASGASHTPQFGVEAESTLQGLRYMESTHIPQLIVETDSILMKNIMERRWHNPWKIINIVEEI</sequence>
<evidence type="ECO:0000313" key="1">
    <source>
        <dbReference type="EMBL" id="KAK4356089.1"/>
    </source>
</evidence>
<dbReference type="EMBL" id="JAVYJV010000013">
    <property type="protein sequence ID" value="KAK4356089.1"/>
    <property type="molecule type" value="Genomic_DNA"/>
</dbReference>
<dbReference type="AlphaFoldDB" id="A0AAE1RRS5"/>
<reference evidence="1" key="1">
    <citation type="submission" date="2023-12" db="EMBL/GenBank/DDBJ databases">
        <title>Genome assembly of Anisodus tanguticus.</title>
        <authorList>
            <person name="Wang Y.-J."/>
        </authorList>
    </citation>
    <scope>NUCLEOTIDE SEQUENCE</scope>
    <source>
        <strain evidence="1">KB-2021</strain>
        <tissue evidence="1">Leaf</tissue>
    </source>
</reference>
<evidence type="ECO:0000313" key="2">
    <source>
        <dbReference type="Proteomes" id="UP001291623"/>
    </source>
</evidence>
<comment type="caution">
    <text evidence="1">The sequence shown here is derived from an EMBL/GenBank/DDBJ whole genome shotgun (WGS) entry which is preliminary data.</text>
</comment>
<dbReference type="Proteomes" id="UP001291623">
    <property type="component" value="Unassembled WGS sequence"/>
</dbReference>